<dbReference type="PANTHER" id="PTHR46403">
    <property type="entry name" value="TP53-REGULATED INHIBITOR OF APOPTOSIS 1"/>
    <property type="match status" value="1"/>
</dbReference>
<accession>A0A1J1HXI1</accession>
<feature type="compositionally biased region" description="Basic and acidic residues" evidence="4">
    <location>
        <begin position="70"/>
        <end position="83"/>
    </location>
</feature>
<comment type="catalytic activity">
    <reaction evidence="3">
        <text>a 1,2-diacyl-sn-glycero-3-phosphate(in) = a 1,2-diacyl-sn-glycero-3-phosphate(out)</text>
        <dbReference type="Rhea" id="RHEA:36435"/>
        <dbReference type="ChEBI" id="CHEBI:58608"/>
    </reaction>
</comment>
<proteinExistence type="inferred from homology"/>
<gene>
    <name evidence="5" type="ORF">CLUMA_CG006343</name>
</gene>
<evidence type="ECO:0000313" key="6">
    <source>
        <dbReference type="Proteomes" id="UP000183832"/>
    </source>
</evidence>
<name>A0A1J1HXI1_9DIPT</name>
<evidence type="ECO:0000313" key="5">
    <source>
        <dbReference type="EMBL" id="CRK92784.1"/>
    </source>
</evidence>
<evidence type="ECO:0000256" key="3">
    <source>
        <dbReference type="ARBA" id="ARBA00023706"/>
    </source>
</evidence>
<dbReference type="EMBL" id="CVRI01000035">
    <property type="protein sequence ID" value="CRK92784.1"/>
    <property type="molecule type" value="Genomic_DNA"/>
</dbReference>
<dbReference type="Pfam" id="PF05254">
    <property type="entry name" value="UPF0203"/>
    <property type="match status" value="1"/>
</dbReference>
<keyword evidence="2" id="KW-1015">Disulfide bond</keyword>
<dbReference type="GO" id="GO:0005758">
    <property type="term" value="C:mitochondrial intermembrane space"/>
    <property type="evidence" value="ECO:0007669"/>
    <property type="project" value="TreeGrafter"/>
</dbReference>
<dbReference type="PANTHER" id="PTHR46403:SF1">
    <property type="entry name" value="TP53-REGULATED INHIBITOR OF APOPTOSIS 1"/>
    <property type="match status" value="1"/>
</dbReference>
<dbReference type="GO" id="GO:0005634">
    <property type="term" value="C:nucleus"/>
    <property type="evidence" value="ECO:0007669"/>
    <property type="project" value="TreeGrafter"/>
</dbReference>
<dbReference type="STRING" id="568069.A0A1J1HXI1"/>
<dbReference type="GO" id="GO:0045332">
    <property type="term" value="P:phospholipid translocation"/>
    <property type="evidence" value="ECO:0007669"/>
    <property type="project" value="TreeGrafter"/>
</dbReference>
<dbReference type="GO" id="GO:1990050">
    <property type="term" value="F:phosphatidic acid transfer activity"/>
    <property type="evidence" value="ECO:0007669"/>
    <property type="project" value="TreeGrafter"/>
</dbReference>
<dbReference type="GO" id="GO:0005829">
    <property type="term" value="C:cytosol"/>
    <property type="evidence" value="ECO:0007669"/>
    <property type="project" value="TreeGrafter"/>
</dbReference>
<sequence length="91" mass="10588">MNSIGEDCNELKTKYDTCFNHWFSEKFLRGSTDDSACKELFKMYQKCVQDALHVHQIDIKDLKHNHIDGTEFENSKTEDKPKVEAQSNDTS</sequence>
<organism evidence="5 6">
    <name type="scientific">Clunio marinus</name>
    <dbReference type="NCBI Taxonomy" id="568069"/>
    <lineage>
        <taxon>Eukaryota</taxon>
        <taxon>Metazoa</taxon>
        <taxon>Ecdysozoa</taxon>
        <taxon>Arthropoda</taxon>
        <taxon>Hexapoda</taxon>
        <taxon>Insecta</taxon>
        <taxon>Pterygota</taxon>
        <taxon>Neoptera</taxon>
        <taxon>Endopterygota</taxon>
        <taxon>Diptera</taxon>
        <taxon>Nematocera</taxon>
        <taxon>Chironomoidea</taxon>
        <taxon>Chironomidae</taxon>
        <taxon>Clunio</taxon>
    </lineage>
</organism>
<protein>
    <submittedName>
        <fullName evidence="5">CLUMA_CG006343, isoform A</fullName>
    </submittedName>
</protein>
<evidence type="ECO:0000256" key="1">
    <source>
        <dbReference type="ARBA" id="ARBA00006196"/>
    </source>
</evidence>
<feature type="region of interest" description="Disordered" evidence="4">
    <location>
        <begin position="70"/>
        <end position="91"/>
    </location>
</feature>
<comment type="similarity">
    <text evidence="1">Belongs to the TRIAP1/MDM35 family.</text>
</comment>
<dbReference type="OrthoDB" id="19091at2759"/>
<reference evidence="5 6" key="1">
    <citation type="submission" date="2015-04" db="EMBL/GenBank/DDBJ databases">
        <authorList>
            <person name="Syromyatnikov M.Y."/>
            <person name="Popov V.N."/>
        </authorList>
    </citation>
    <scope>NUCLEOTIDE SEQUENCE [LARGE SCALE GENOMIC DNA]</scope>
</reference>
<dbReference type="AlphaFoldDB" id="A0A1J1HXI1"/>
<keyword evidence="6" id="KW-1185">Reference proteome</keyword>
<evidence type="ECO:0000256" key="2">
    <source>
        <dbReference type="ARBA" id="ARBA00023157"/>
    </source>
</evidence>
<evidence type="ECO:0000256" key="4">
    <source>
        <dbReference type="SAM" id="MobiDB-lite"/>
    </source>
</evidence>
<dbReference type="InterPro" id="IPR007918">
    <property type="entry name" value="MDM35_apoptosis"/>
</dbReference>
<dbReference type="Proteomes" id="UP000183832">
    <property type="component" value="Unassembled WGS sequence"/>
</dbReference>